<dbReference type="EMBL" id="MZGX01000007">
    <property type="protein sequence ID" value="OPX44795.1"/>
    <property type="molecule type" value="Genomic_DNA"/>
</dbReference>
<dbReference type="AlphaFoldDB" id="A0A1V4SMV7"/>
<keyword evidence="3 5" id="KW-1133">Transmembrane helix</keyword>
<sequence>MNWTDIAVLVIIAVFTAIGLKNGFLYSVFRLLSYILSVIFAIKFYPVLSAMLQKTIIYTNIKESVINGIMRQQSADGVSLQERTAQTIVDGLKLPAFLKETIIDSVGKKDILGVQKLTEAIGAEIATLVINVLSMVLIYLIIRFGLIFARVIIKAIARLPVFRQLDKAGGLVLGAIEGIFMVYIMCALLVFFSAFPRFSPAIDSVQKSQIASFFYQNNFIVGFLLPEQPEEQSSENFPEQAET</sequence>
<evidence type="ECO:0000256" key="4">
    <source>
        <dbReference type="ARBA" id="ARBA00023136"/>
    </source>
</evidence>
<comment type="subcellular location">
    <subcellularLocation>
        <location evidence="1">Membrane</location>
        <topology evidence="1">Multi-pass membrane protein</topology>
    </subcellularLocation>
</comment>
<feature type="transmembrane region" description="Helical" evidence="5">
    <location>
        <begin position="125"/>
        <end position="149"/>
    </location>
</feature>
<dbReference type="OrthoDB" id="2086606at2"/>
<evidence type="ECO:0000313" key="7">
    <source>
        <dbReference type="Proteomes" id="UP000191554"/>
    </source>
</evidence>
<keyword evidence="7" id="KW-1185">Reference proteome</keyword>
<dbReference type="PANTHER" id="PTHR37306">
    <property type="entry name" value="COLICIN V PRODUCTION PROTEIN"/>
    <property type="match status" value="1"/>
</dbReference>
<dbReference type="Proteomes" id="UP000191554">
    <property type="component" value="Unassembled WGS sequence"/>
</dbReference>
<dbReference type="GO" id="GO:0009403">
    <property type="term" value="P:toxin biosynthetic process"/>
    <property type="evidence" value="ECO:0007669"/>
    <property type="project" value="InterPro"/>
</dbReference>
<evidence type="ECO:0000256" key="3">
    <source>
        <dbReference type="ARBA" id="ARBA00022989"/>
    </source>
</evidence>
<dbReference type="RefSeq" id="WP_080063798.1">
    <property type="nucleotide sequence ID" value="NZ_MZGX01000007.1"/>
</dbReference>
<dbReference type="Pfam" id="PF02674">
    <property type="entry name" value="Colicin_V"/>
    <property type="match status" value="2"/>
</dbReference>
<evidence type="ECO:0000313" key="6">
    <source>
        <dbReference type="EMBL" id="OPX44795.1"/>
    </source>
</evidence>
<evidence type="ECO:0000256" key="1">
    <source>
        <dbReference type="ARBA" id="ARBA00004141"/>
    </source>
</evidence>
<feature type="transmembrane region" description="Helical" evidence="5">
    <location>
        <begin position="6"/>
        <end position="24"/>
    </location>
</feature>
<gene>
    <name evidence="6" type="ORF">CLHUN_13490</name>
</gene>
<organism evidence="6 7">
    <name type="scientific">Ruminiclostridium hungatei</name>
    <name type="common">Clostridium hungatei</name>
    <dbReference type="NCBI Taxonomy" id="48256"/>
    <lineage>
        <taxon>Bacteria</taxon>
        <taxon>Bacillati</taxon>
        <taxon>Bacillota</taxon>
        <taxon>Clostridia</taxon>
        <taxon>Eubacteriales</taxon>
        <taxon>Oscillospiraceae</taxon>
        <taxon>Ruminiclostridium</taxon>
    </lineage>
</organism>
<evidence type="ECO:0000256" key="2">
    <source>
        <dbReference type="ARBA" id="ARBA00022692"/>
    </source>
</evidence>
<comment type="caution">
    <text evidence="6">The sequence shown here is derived from an EMBL/GenBank/DDBJ whole genome shotgun (WGS) entry which is preliminary data.</text>
</comment>
<keyword evidence="4 5" id="KW-0472">Membrane</keyword>
<proteinExistence type="predicted"/>
<dbReference type="STRING" id="48256.CLHUN_13490"/>
<feature type="transmembrane region" description="Helical" evidence="5">
    <location>
        <begin position="170"/>
        <end position="195"/>
    </location>
</feature>
<protein>
    <submittedName>
        <fullName evidence="6">Colicin V production protein</fullName>
    </submittedName>
</protein>
<reference evidence="6 7" key="1">
    <citation type="submission" date="2017-03" db="EMBL/GenBank/DDBJ databases">
        <title>Genome sequence of Clostridium hungatei DSM 14427.</title>
        <authorList>
            <person name="Poehlein A."/>
            <person name="Daniel R."/>
        </authorList>
    </citation>
    <scope>NUCLEOTIDE SEQUENCE [LARGE SCALE GENOMIC DNA]</scope>
    <source>
        <strain evidence="6 7">DSM 14427</strain>
    </source>
</reference>
<dbReference type="InterPro" id="IPR003825">
    <property type="entry name" value="Colicin-V_CvpA"/>
</dbReference>
<accession>A0A1V4SMV7</accession>
<feature type="transmembrane region" description="Helical" evidence="5">
    <location>
        <begin position="31"/>
        <end position="52"/>
    </location>
</feature>
<dbReference type="GO" id="GO:0016020">
    <property type="term" value="C:membrane"/>
    <property type="evidence" value="ECO:0007669"/>
    <property type="project" value="UniProtKB-SubCell"/>
</dbReference>
<keyword evidence="2 5" id="KW-0812">Transmembrane</keyword>
<dbReference type="PANTHER" id="PTHR37306:SF1">
    <property type="entry name" value="COLICIN V PRODUCTION PROTEIN"/>
    <property type="match status" value="1"/>
</dbReference>
<name>A0A1V4SMV7_RUMHU</name>
<evidence type="ECO:0000256" key="5">
    <source>
        <dbReference type="SAM" id="Phobius"/>
    </source>
</evidence>